<gene>
    <name evidence="1" type="primary">ndhF</name>
    <name evidence="1" type="ORF">PJ53_064</name>
</gene>
<dbReference type="AlphaFoldDB" id="A0A0B5E851"/>
<geneLocation type="chloroplast" evidence="1"/>
<proteinExistence type="predicted"/>
<feature type="non-terminal residue" evidence="1">
    <location>
        <position position="1"/>
    </location>
</feature>
<keyword evidence="1" id="KW-0150">Chloroplast</keyword>
<name>A0A0B5E851_9MONI</name>
<organism evidence="1">
    <name type="scientific">Dipteris conjugata</name>
    <dbReference type="NCBI Taxonomy" id="32108"/>
    <lineage>
        <taxon>Eukaryota</taxon>
        <taxon>Viridiplantae</taxon>
        <taxon>Streptophyta</taxon>
        <taxon>Embryophyta</taxon>
        <taxon>Tracheophyta</taxon>
        <taxon>Polypodiopsida</taxon>
        <taxon>Polypodiidae</taxon>
        <taxon>Gleicheniales</taxon>
        <taxon>Dipteridaceae</taxon>
        <taxon>Dipteris</taxon>
    </lineage>
</organism>
<keyword evidence="1" id="KW-0934">Plastid</keyword>
<dbReference type="EMBL" id="KP136829">
    <property type="protein sequence ID" value="AJE61538.1"/>
    <property type="molecule type" value="Genomic_DNA"/>
</dbReference>
<sequence>GRESIFLFIRIDDWYYSTANCLRFSCLLRVFFFSFPRYSLYLYKYPVTILLCFPEKEK</sequence>
<evidence type="ECO:0000313" key="1">
    <source>
        <dbReference type="EMBL" id="AJE61538.1"/>
    </source>
</evidence>
<accession>A0A0B5E851</accession>
<reference evidence="1" key="1">
    <citation type="submission" date="2014-11" db="EMBL/GenBank/DDBJ databases">
        <title>An exploration of fern genomes.</title>
        <authorList>
            <person name="Marchant D.B."/>
            <person name="Der J.P."/>
            <person name="Sessa E.B."/>
            <person name="Wolf P.G."/>
        </authorList>
    </citation>
    <scope>NUCLEOTIDE SEQUENCE</scope>
</reference>
<protein>
    <submittedName>
        <fullName evidence="1">NADH-plastoquinone oxidoreductase subunit 5</fullName>
    </submittedName>
</protein>